<feature type="region of interest" description="Disordered" evidence="1">
    <location>
        <begin position="34"/>
        <end position="116"/>
    </location>
</feature>
<proteinExistence type="predicted"/>
<reference evidence="2 3" key="1">
    <citation type="submission" date="2020-03" db="EMBL/GenBank/DDBJ databases">
        <title>Dissostichus mawsoni Genome sequencing and assembly.</title>
        <authorList>
            <person name="Park H."/>
        </authorList>
    </citation>
    <scope>NUCLEOTIDE SEQUENCE [LARGE SCALE GENOMIC DNA]</scope>
    <source>
        <strain evidence="2">DM0001</strain>
        <tissue evidence="2">Muscle</tissue>
    </source>
</reference>
<protein>
    <recommendedName>
        <fullName evidence="4">Zinc-ribbon domain-containing protein</fullName>
    </recommendedName>
</protein>
<evidence type="ECO:0008006" key="4">
    <source>
        <dbReference type="Google" id="ProtNLM"/>
    </source>
</evidence>
<dbReference type="OrthoDB" id="8964824at2759"/>
<dbReference type="InterPro" id="IPR031248">
    <property type="entry name" value="RNF213"/>
</dbReference>
<dbReference type="AlphaFoldDB" id="A0A7J5XFD0"/>
<evidence type="ECO:0000256" key="1">
    <source>
        <dbReference type="SAM" id="MobiDB-lite"/>
    </source>
</evidence>
<organism evidence="2 3">
    <name type="scientific">Dissostichus mawsoni</name>
    <name type="common">Antarctic cod</name>
    <dbReference type="NCBI Taxonomy" id="36200"/>
    <lineage>
        <taxon>Eukaryota</taxon>
        <taxon>Metazoa</taxon>
        <taxon>Chordata</taxon>
        <taxon>Craniata</taxon>
        <taxon>Vertebrata</taxon>
        <taxon>Euteleostomi</taxon>
        <taxon>Actinopterygii</taxon>
        <taxon>Neopterygii</taxon>
        <taxon>Teleostei</taxon>
        <taxon>Neoteleostei</taxon>
        <taxon>Acanthomorphata</taxon>
        <taxon>Eupercaria</taxon>
        <taxon>Perciformes</taxon>
        <taxon>Notothenioidei</taxon>
        <taxon>Nototheniidae</taxon>
        <taxon>Dissostichus</taxon>
    </lineage>
</organism>
<dbReference type="GO" id="GO:0004842">
    <property type="term" value="F:ubiquitin-protein transferase activity"/>
    <property type="evidence" value="ECO:0007669"/>
    <property type="project" value="InterPro"/>
</dbReference>
<sequence>MFCPGCGIKVESSYNFCPGCGFKLSDLIRNQNHDVSTSAHQPSIAAQEKNQKEEQDQVSTDVNEKQENTAQIKAQLVSDDLEPDKDGATAQDPSDKTASQATLEKGAMPSSPKETLGVAEAITTKKTQVIDALKEEERLAATAPESNAQPCREAAPGSNLVCLTTPSSTQAGDKPAEQQTEAPSDNSKDDSPHAEKPRKDEIFLMSGKIYGDWKSKGLKMSFSRSLGEKIYLVEGRVMIPKNMIHESIPYKYLIRKCSEKDNKSTYETIYQKDGNKLVNRCLTIKEDLLTHEGEWHQYDDMIHPEMKNTFWSLSPKDIVMKGRDLAGREMLNIIFDLLTTWDEPNVNNFFLLLQQFFYTYSHPVLHHDSKRPWGLTYGIEQVEVLLKGVLEENINHKLRRQKQTTKSLSPLHTGVVSLLLYSKYLKDDMKNQLSNLCNLLCLPKMQQHKFSSFWKEFEIPFTDKKR</sequence>
<accession>A0A7J5XFD0</accession>
<evidence type="ECO:0000313" key="2">
    <source>
        <dbReference type="EMBL" id="KAF3835287.1"/>
    </source>
</evidence>
<name>A0A7J5XFD0_DISMA</name>
<dbReference type="PANTHER" id="PTHR22605">
    <property type="entry name" value="RZ-TYPE DOMAIN-CONTAINING PROTEIN"/>
    <property type="match status" value="1"/>
</dbReference>
<dbReference type="EMBL" id="JAAKFY010000025">
    <property type="protein sequence ID" value="KAF3835287.1"/>
    <property type="molecule type" value="Genomic_DNA"/>
</dbReference>
<dbReference type="GO" id="GO:0016887">
    <property type="term" value="F:ATP hydrolysis activity"/>
    <property type="evidence" value="ECO:0007669"/>
    <property type="project" value="InterPro"/>
</dbReference>
<dbReference type="PANTHER" id="PTHR22605:SF16">
    <property type="entry name" value="E3 UBIQUITIN-PROTEIN LIGASE RNF213"/>
    <property type="match status" value="1"/>
</dbReference>
<keyword evidence="3" id="KW-1185">Reference proteome</keyword>
<feature type="compositionally biased region" description="Basic and acidic residues" evidence="1">
    <location>
        <begin position="186"/>
        <end position="200"/>
    </location>
</feature>
<evidence type="ECO:0000313" key="3">
    <source>
        <dbReference type="Proteomes" id="UP000518266"/>
    </source>
</evidence>
<feature type="compositionally biased region" description="Polar residues" evidence="1">
    <location>
        <begin position="161"/>
        <end position="185"/>
    </location>
</feature>
<comment type="caution">
    <text evidence="2">The sequence shown here is derived from an EMBL/GenBank/DDBJ whole genome shotgun (WGS) entry which is preliminary data.</text>
</comment>
<gene>
    <name evidence="2" type="ORF">F7725_027845</name>
</gene>
<dbReference type="Proteomes" id="UP000518266">
    <property type="component" value="Unassembled WGS sequence"/>
</dbReference>
<feature type="region of interest" description="Disordered" evidence="1">
    <location>
        <begin position="141"/>
        <end position="200"/>
    </location>
</feature>